<feature type="domain" description="HTH rpiR-type" evidence="4">
    <location>
        <begin position="2"/>
        <end position="78"/>
    </location>
</feature>
<gene>
    <name evidence="6" type="ORF">CR205_17555</name>
</gene>
<dbReference type="PANTHER" id="PTHR30514:SF10">
    <property type="entry name" value="MURR_RPIR FAMILY TRANSCRIPTIONAL REGULATOR"/>
    <property type="match status" value="1"/>
</dbReference>
<evidence type="ECO:0000256" key="1">
    <source>
        <dbReference type="ARBA" id="ARBA00023015"/>
    </source>
</evidence>
<evidence type="ECO:0000256" key="3">
    <source>
        <dbReference type="ARBA" id="ARBA00023163"/>
    </source>
</evidence>
<dbReference type="PROSITE" id="PS51464">
    <property type="entry name" value="SIS"/>
    <property type="match status" value="1"/>
</dbReference>
<dbReference type="SUPFAM" id="SSF53697">
    <property type="entry name" value="SIS domain"/>
    <property type="match status" value="1"/>
</dbReference>
<dbReference type="Gene3D" id="1.10.10.10">
    <property type="entry name" value="Winged helix-like DNA-binding domain superfamily/Winged helix DNA-binding domain"/>
    <property type="match status" value="1"/>
</dbReference>
<evidence type="ECO:0000256" key="2">
    <source>
        <dbReference type="ARBA" id="ARBA00023125"/>
    </source>
</evidence>
<name>A0A2W0H7V0_9BACI</name>
<comment type="caution">
    <text evidence="6">The sequence shown here is derived from an EMBL/GenBank/DDBJ whole genome shotgun (WGS) entry which is preliminary data.</text>
</comment>
<sequence>MGKVTTHYANRMPELSYAEKHVLYYIDAHFQDAKGMALTTLAEEVNVSTTTVIRMCQKLGFDGYKEFKYALKGIAAEEEDGAKSPISRFREDVENTLAGIDQHDLKRICRRMDEADRIVIIGVGLSKMFAEYFSKLLMQVSKPSMYIYESHMIDLFSNKVAKGDYVIFISSSGETRTLVETAEKMTHHFIHTAAITNHIDSSLTALTDDSISTEVKRTSYGGYDLTARSPLVMLIDLLFESYVKLSVK</sequence>
<dbReference type="AlphaFoldDB" id="A0A2W0H7V0"/>
<dbReference type="RefSeq" id="WP_110521446.1">
    <property type="nucleotide sequence ID" value="NZ_PDOF01000003.1"/>
</dbReference>
<dbReference type="InterPro" id="IPR000281">
    <property type="entry name" value="HTH_RpiR"/>
</dbReference>
<evidence type="ECO:0000313" key="7">
    <source>
        <dbReference type="Proteomes" id="UP000248066"/>
    </source>
</evidence>
<dbReference type="Pfam" id="PF01380">
    <property type="entry name" value="SIS"/>
    <property type="match status" value="1"/>
</dbReference>
<dbReference type="InterPro" id="IPR009057">
    <property type="entry name" value="Homeodomain-like_sf"/>
</dbReference>
<protein>
    <submittedName>
        <fullName evidence="6">MurR/RpiR family transcriptional regulator</fullName>
    </submittedName>
</protein>
<dbReference type="InterPro" id="IPR035472">
    <property type="entry name" value="RpiR-like_SIS"/>
</dbReference>
<evidence type="ECO:0000313" key="6">
    <source>
        <dbReference type="EMBL" id="PYZ96170.1"/>
    </source>
</evidence>
<dbReference type="InterPro" id="IPR036388">
    <property type="entry name" value="WH-like_DNA-bd_sf"/>
</dbReference>
<dbReference type="InterPro" id="IPR047640">
    <property type="entry name" value="RpiR-like"/>
</dbReference>
<accession>A0A2W0H7V0</accession>
<dbReference type="Pfam" id="PF01418">
    <property type="entry name" value="HTH_6"/>
    <property type="match status" value="1"/>
</dbReference>
<dbReference type="OrthoDB" id="6590756at2"/>
<dbReference type="InterPro" id="IPR001347">
    <property type="entry name" value="SIS_dom"/>
</dbReference>
<dbReference type="SUPFAM" id="SSF46689">
    <property type="entry name" value="Homeodomain-like"/>
    <property type="match status" value="1"/>
</dbReference>
<reference evidence="6 7" key="1">
    <citation type="submission" date="2017-10" db="EMBL/GenBank/DDBJ databases">
        <title>Bacillus sp. nov., a halophilic bacterium isolated from a Yangshapao Lake.</title>
        <authorList>
            <person name="Wang H."/>
        </authorList>
    </citation>
    <scope>NUCLEOTIDE SEQUENCE [LARGE SCALE GENOMIC DNA]</scope>
    <source>
        <strain evidence="6 7">YSP-3</strain>
    </source>
</reference>
<feature type="domain" description="SIS" evidence="5">
    <location>
        <begin position="108"/>
        <end position="248"/>
    </location>
</feature>
<keyword evidence="3" id="KW-0804">Transcription</keyword>
<dbReference type="GO" id="GO:1901135">
    <property type="term" value="P:carbohydrate derivative metabolic process"/>
    <property type="evidence" value="ECO:0007669"/>
    <property type="project" value="InterPro"/>
</dbReference>
<dbReference type="Proteomes" id="UP000248066">
    <property type="component" value="Unassembled WGS sequence"/>
</dbReference>
<keyword evidence="2" id="KW-0238">DNA-binding</keyword>
<dbReference type="PANTHER" id="PTHR30514">
    <property type="entry name" value="GLUCOKINASE"/>
    <property type="match status" value="1"/>
</dbReference>
<proteinExistence type="predicted"/>
<evidence type="ECO:0000259" key="4">
    <source>
        <dbReference type="PROSITE" id="PS51071"/>
    </source>
</evidence>
<dbReference type="GO" id="GO:0003700">
    <property type="term" value="F:DNA-binding transcription factor activity"/>
    <property type="evidence" value="ECO:0007669"/>
    <property type="project" value="InterPro"/>
</dbReference>
<keyword evidence="1" id="KW-0805">Transcription regulation</keyword>
<dbReference type="CDD" id="cd05013">
    <property type="entry name" value="SIS_RpiR"/>
    <property type="match status" value="1"/>
</dbReference>
<dbReference type="InterPro" id="IPR046348">
    <property type="entry name" value="SIS_dom_sf"/>
</dbReference>
<dbReference type="Gene3D" id="3.40.50.10490">
    <property type="entry name" value="Glucose-6-phosphate isomerase like protein, domain 1"/>
    <property type="match status" value="1"/>
</dbReference>
<keyword evidence="7" id="KW-1185">Reference proteome</keyword>
<dbReference type="EMBL" id="PDOF01000003">
    <property type="protein sequence ID" value="PYZ96170.1"/>
    <property type="molecule type" value="Genomic_DNA"/>
</dbReference>
<organism evidence="6 7">
    <name type="scientific">Alteribacter lacisalsi</name>
    <dbReference type="NCBI Taxonomy" id="2045244"/>
    <lineage>
        <taxon>Bacteria</taxon>
        <taxon>Bacillati</taxon>
        <taxon>Bacillota</taxon>
        <taxon>Bacilli</taxon>
        <taxon>Bacillales</taxon>
        <taxon>Bacillaceae</taxon>
        <taxon>Alteribacter</taxon>
    </lineage>
</organism>
<evidence type="ECO:0000259" key="5">
    <source>
        <dbReference type="PROSITE" id="PS51464"/>
    </source>
</evidence>
<dbReference type="GO" id="GO:0003677">
    <property type="term" value="F:DNA binding"/>
    <property type="evidence" value="ECO:0007669"/>
    <property type="project" value="UniProtKB-KW"/>
</dbReference>
<dbReference type="PROSITE" id="PS51071">
    <property type="entry name" value="HTH_RPIR"/>
    <property type="match status" value="1"/>
</dbReference>
<dbReference type="GO" id="GO:0097367">
    <property type="term" value="F:carbohydrate derivative binding"/>
    <property type="evidence" value="ECO:0007669"/>
    <property type="project" value="InterPro"/>
</dbReference>